<protein>
    <submittedName>
        <fullName evidence="2">Uncharacterized protein</fullName>
    </submittedName>
</protein>
<dbReference type="EMBL" id="RSCD01000010">
    <property type="protein sequence ID" value="RSH90537.1"/>
    <property type="molecule type" value="Genomic_DNA"/>
</dbReference>
<keyword evidence="3" id="KW-1185">Reference proteome</keyword>
<reference evidence="2 3" key="1">
    <citation type="submission" date="2018-11" db="EMBL/GenBank/DDBJ databases">
        <title>Genome sequence of Saitozyma podzolica DSM 27192.</title>
        <authorList>
            <person name="Aliyu H."/>
            <person name="Gorte O."/>
            <person name="Ochsenreither K."/>
        </authorList>
    </citation>
    <scope>NUCLEOTIDE SEQUENCE [LARGE SCALE GENOMIC DNA]</scope>
    <source>
        <strain evidence="2 3">DSM 27192</strain>
    </source>
</reference>
<name>A0A427YHL4_9TREE</name>
<keyword evidence="1" id="KW-0472">Membrane</keyword>
<gene>
    <name evidence="2" type="ORF">EHS25_001142</name>
</gene>
<evidence type="ECO:0000256" key="1">
    <source>
        <dbReference type="SAM" id="Phobius"/>
    </source>
</evidence>
<evidence type="ECO:0000313" key="2">
    <source>
        <dbReference type="EMBL" id="RSH90537.1"/>
    </source>
</evidence>
<feature type="transmembrane region" description="Helical" evidence="1">
    <location>
        <begin position="12"/>
        <end position="31"/>
    </location>
</feature>
<comment type="caution">
    <text evidence="2">The sequence shown here is derived from an EMBL/GenBank/DDBJ whole genome shotgun (WGS) entry which is preliminary data.</text>
</comment>
<dbReference type="AlphaFoldDB" id="A0A427YHL4"/>
<proteinExistence type="predicted"/>
<dbReference type="OrthoDB" id="2560037at2759"/>
<accession>A0A427YHL4</accession>
<keyword evidence="1" id="KW-0812">Transmembrane</keyword>
<dbReference type="Proteomes" id="UP000279259">
    <property type="component" value="Unassembled WGS sequence"/>
</dbReference>
<keyword evidence="1" id="KW-1133">Transmembrane helix</keyword>
<evidence type="ECO:0000313" key="3">
    <source>
        <dbReference type="Proteomes" id="UP000279259"/>
    </source>
</evidence>
<organism evidence="2 3">
    <name type="scientific">Saitozyma podzolica</name>
    <dbReference type="NCBI Taxonomy" id="1890683"/>
    <lineage>
        <taxon>Eukaryota</taxon>
        <taxon>Fungi</taxon>
        <taxon>Dikarya</taxon>
        <taxon>Basidiomycota</taxon>
        <taxon>Agaricomycotina</taxon>
        <taxon>Tremellomycetes</taxon>
        <taxon>Tremellales</taxon>
        <taxon>Trimorphomycetaceae</taxon>
        <taxon>Saitozyma</taxon>
    </lineage>
</organism>
<sequence length="67" mass="7156">MPALADIIQRTAVISSMGLCAYGGLLIAQGFSVRQARVRVEQEKMLEAQLHPEMAAGSLAKPESMPS</sequence>